<dbReference type="Pfam" id="PF01176">
    <property type="entry name" value="eIF-1a"/>
    <property type="match status" value="1"/>
</dbReference>
<evidence type="ECO:0000259" key="5">
    <source>
        <dbReference type="PROSITE" id="PS50832"/>
    </source>
</evidence>
<dbReference type="InterPro" id="IPR039294">
    <property type="entry name" value="EIF1AD"/>
</dbReference>
<keyword evidence="3" id="KW-0648">Protein biosynthesis</keyword>
<dbReference type="Proteomes" id="UP000193144">
    <property type="component" value="Unassembled WGS sequence"/>
</dbReference>
<evidence type="ECO:0000256" key="2">
    <source>
        <dbReference type="ARBA" id="ARBA00022884"/>
    </source>
</evidence>
<evidence type="ECO:0000256" key="3">
    <source>
        <dbReference type="PROSITE-ProRule" id="PRU00181"/>
    </source>
</evidence>
<dbReference type="STRING" id="1231657.A0A1Y1Y2D5"/>
<keyword evidence="7" id="KW-1185">Reference proteome</keyword>
<dbReference type="InterPro" id="IPR006196">
    <property type="entry name" value="RNA-binding_domain_S1_IF1"/>
</dbReference>
<dbReference type="GO" id="GO:0003723">
    <property type="term" value="F:RNA binding"/>
    <property type="evidence" value="ECO:0007669"/>
    <property type="project" value="UniProtKB-KW"/>
</dbReference>
<evidence type="ECO:0000256" key="1">
    <source>
        <dbReference type="ARBA" id="ARBA00007340"/>
    </source>
</evidence>
<reference evidence="6 7" key="1">
    <citation type="submission" date="2016-07" db="EMBL/GenBank/DDBJ databases">
        <title>Pervasive Adenine N6-methylation of Active Genes in Fungi.</title>
        <authorList>
            <consortium name="DOE Joint Genome Institute"/>
            <person name="Mondo S.J."/>
            <person name="Dannebaum R.O."/>
            <person name="Kuo R.C."/>
            <person name="Labutti K."/>
            <person name="Haridas S."/>
            <person name="Kuo A."/>
            <person name="Salamov A."/>
            <person name="Ahrendt S.R."/>
            <person name="Lipzen A."/>
            <person name="Sullivan W."/>
            <person name="Andreopoulos W.B."/>
            <person name="Clum A."/>
            <person name="Lindquist E."/>
            <person name="Daum C."/>
            <person name="Ramamoorthy G.K."/>
            <person name="Gryganskyi A."/>
            <person name="Culley D."/>
            <person name="Magnuson J.K."/>
            <person name="James T.Y."/>
            <person name="O'Malley M.A."/>
            <person name="Stajich J.E."/>
            <person name="Spatafora J.W."/>
            <person name="Visel A."/>
            <person name="Grigoriev I.V."/>
        </authorList>
    </citation>
    <scope>NUCLEOTIDE SEQUENCE [LARGE SCALE GENOMIC DNA]</scope>
    <source>
        <strain evidence="6 7">CBS 115471</strain>
    </source>
</reference>
<dbReference type="PROSITE" id="PS50832">
    <property type="entry name" value="S1_IF1_TYPE"/>
    <property type="match status" value="1"/>
</dbReference>
<comment type="caution">
    <text evidence="6">The sequence shown here is derived from an EMBL/GenBank/DDBJ whole genome shotgun (WGS) entry which is preliminary data.</text>
</comment>
<dbReference type="GO" id="GO:0005634">
    <property type="term" value="C:nucleus"/>
    <property type="evidence" value="ECO:0007669"/>
    <property type="project" value="TreeGrafter"/>
</dbReference>
<keyword evidence="2" id="KW-0694">RNA-binding</keyword>
<organism evidence="6 7">
    <name type="scientific">Clohesyomyces aquaticus</name>
    <dbReference type="NCBI Taxonomy" id="1231657"/>
    <lineage>
        <taxon>Eukaryota</taxon>
        <taxon>Fungi</taxon>
        <taxon>Dikarya</taxon>
        <taxon>Ascomycota</taxon>
        <taxon>Pezizomycotina</taxon>
        <taxon>Dothideomycetes</taxon>
        <taxon>Pleosporomycetidae</taxon>
        <taxon>Pleosporales</taxon>
        <taxon>Lindgomycetaceae</taxon>
        <taxon>Clohesyomyces</taxon>
    </lineage>
</organism>
<dbReference type="SUPFAM" id="SSF50249">
    <property type="entry name" value="Nucleic acid-binding proteins"/>
    <property type="match status" value="1"/>
</dbReference>
<gene>
    <name evidence="6" type="ORF">BCR34DRAFT_594939</name>
</gene>
<dbReference type="OrthoDB" id="1738325at2759"/>
<dbReference type="SMART" id="SM00652">
    <property type="entry name" value="eIF1a"/>
    <property type="match status" value="1"/>
</dbReference>
<keyword evidence="3" id="KW-0396">Initiation factor</keyword>
<name>A0A1Y1Y2D5_9PLEO</name>
<dbReference type="InterPro" id="IPR001253">
    <property type="entry name" value="TIF_eIF-1A"/>
</dbReference>
<dbReference type="AlphaFoldDB" id="A0A1Y1Y2D5"/>
<evidence type="ECO:0000313" key="6">
    <source>
        <dbReference type="EMBL" id="ORX92177.1"/>
    </source>
</evidence>
<protein>
    <recommendedName>
        <fullName evidence="5">S1-like domain-containing protein</fullName>
    </recommendedName>
</protein>
<evidence type="ECO:0000256" key="4">
    <source>
        <dbReference type="SAM" id="MobiDB-lite"/>
    </source>
</evidence>
<comment type="similarity">
    <text evidence="1">Belongs to the EIF1AD family.</text>
</comment>
<feature type="domain" description="S1-like" evidence="5">
    <location>
        <begin position="26"/>
        <end position="85"/>
    </location>
</feature>
<evidence type="ECO:0000313" key="7">
    <source>
        <dbReference type="Proteomes" id="UP000193144"/>
    </source>
</evidence>
<proteinExistence type="inferred from homology"/>
<dbReference type="GO" id="GO:0003743">
    <property type="term" value="F:translation initiation factor activity"/>
    <property type="evidence" value="ECO:0007669"/>
    <property type="project" value="UniProtKB-UniRule"/>
</dbReference>
<dbReference type="InterPro" id="IPR012340">
    <property type="entry name" value="NA-bd_OB-fold"/>
</dbReference>
<dbReference type="PANTHER" id="PTHR21641">
    <property type="entry name" value="TRANSLATION INITIATION FACTOR-RELATED"/>
    <property type="match status" value="1"/>
</dbReference>
<dbReference type="Gene3D" id="2.40.50.140">
    <property type="entry name" value="Nucleic acid-binding proteins"/>
    <property type="match status" value="1"/>
</dbReference>
<dbReference type="EMBL" id="MCFA01000410">
    <property type="protein sequence ID" value="ORX92177.1"/>
    <property type="molecule type" value="Genomic_DNA"/>
</dbReference>
<sequence>MPRPKRNLLATVDSTLTPPDTLSPHQVIARITKAAGNNLYNAERPSGKPILVELEAKFRNTIWMKRGSYVVVDTEALAERENKLDGEIVNVVRDEKQWRKMAYWPKEFAKKSTYAEDSEDEDSTVGKMPPEESDEE</sequence>
<dbReference type="PANTHER" id="PTHR21641:SF0">
    <property type="entry name" value="RNA-BINDING PROTEIN EIF1AD-RELATED"/>
    <property type="match status" value="1"/>
</dbReference>
<accession>A0A1Y1Y2D5</accession>
<feature type="region of interest" description="Disordered" evidence="4">
    <location>
        <begin position="112"/>
        <end position="136"/>
    </location>
</feature>